<name>A0A7W8G1Q9_9GAMM</name>
<dbReference type="CDD" id="cd06339">
    <property type="entry name" value="PBP1_YraM_LppC_lipoprotein-like"/>
    <property type="match status" value="1"/>
</dbReference>
<keyword evidence="5" id="KW-0564">Palmitate</keyword>
<evidence type="ECO:0000256" key="7">
    <source>
        <dbReference type="ARBA" id="ARBA00023288"/>
    </source>
</evidence>
<gene>
    <name evidence="8" type="ORF">HNQ52_002701</name>
</gene>
<evidence type="ECO:0000256" key="2">
    <source>
        <dbReference type="ARBA" id="ARBA00022960"/>
    </source>
</evidence>
<dbReference type="Proteomes" id="UP000521199">
    <property type="component" value="Unassembled WGS sequence"/>
</dbReference>
<dbReference type="GO" id="GO:0030234">
    <property type="term" value="F:enzyme regulator activity"/>
    <property type="evidence" value="ECO:0007669"/>
    <property type="project" value="TreeGrafter"/>
</dbReference>
<proteinExistence type="predicted"/>
<dbReference type="InterPro" id="IPR007443">
    <property type="entry name" value="LpoA"/>
</dbReference>
<keyword evidence="6" id="KW-0998">Cell outer membrane</keyword>
<dbReference type="InterPro" id="IPR011990">
    <property type="entry name" value="TPR-like_helical_dom_sf"/>
</dbReference>
<keyword evidence="9" id="KW-1185">Reference proteome</keyword>
<sequence length="607" mass="64080">MSRSGYRLAAATLLLILLQGCTMMPTSRVEPVEATAAERAFADGEFAVAAQGFLDAAAQDRSRRDAYRLRAAEAWREEGDLARARSVLEGVTPKRLQADERLRLTLLQAELALDAGQPADALGRLAIAPESVPAPYRARFHELRARAAEAGGDSFGAAADRALLDTHLAPAERAANTRDIERLLATVDDGLLYSRSAALPAGHPLYAYAGRQLGARGLSLPRPYERGGAIAGGADRPPADVDGYRPYTRVALILPLDGAIAAAANAVRDGFFSAYFAESRSKPQVRVYPVGDDTAQAVATYQQAVADGAQAVVGPLARPAVAALFEQGQVQVPLLALNRGGDLPPPPGSVSFALAPEDEGVAAADRMHSRGWRRVLVVAGADEHAQRSAAAFRERVQRNGGSVAAEIRLPDDSPNYTPLIRQALGTVGSSSVASGGDTAVEQNRQQVAVDAIFLAVKADQARLFAPQLRVAGVYDVPMLATSQIAAAGANPRLDRELDGIEFADAPWLFTDPPGLPRRDTLAQTLDSARGGGARLVAFGIDAFRLLGYLDHLAADPNARLAGATGDLRVDGFGNVLRTPAWARFVGGRARPAPDGALIGDDVQFRQP</sequence>
<evidence type="ECO:0008006" key="10">
    <source>
        <dbReference type="Google" id="ProtNLM"/>
    </source>
</evidence>
<keyword evidence="1" id="KW-0732">Signal</keyword>
<dbReference type="GO" id="GO:0031241">
    <property type="term" value="C:periplasmic side of cell outer membrane"/>
    <property type="evidence" value="ECO:0007669"/>
    <property type="project" value="TreeGrafter"/>
</dbReference>
<evidence type="ECO:0000313" key="9">
    <source>
        <dbReference type="Proteomes" id="UP000521199"/>
    </source>
</evidence>
<dbReference type="Gene3D" id="1.25.40.10">
    <property type="entry name" value="Tetratricopeptide repeat domain"/>
    <property type="match status" value="1"/>
</dbReference>
<dbReference type="Gene3D" id="3.40.50.2300">
    <property type="match status" value="2"/>
</dbReference>
<dbReference type="InterPro" id="IPR028082">
    <property type="entry name" value="Peripla_BP_I"/>
</dbReference>
<keyword evidence="3" id="KW-0573">Peptidoglycan synthesis</keyword>
<dbReference type="EMBL" id="JACHHP010000005">
    <property type="protein sequence ID" value="MBB5209138.1"/>
    <property type="molecule type" value="Genomic_DNA"/>
</dbReference>
<dbReference type="PANTHER" id="PTHR38038">
    <property type="entry name" value="PENICILLIN-BINDING PROTEIN ACTIVATOR LPOA"/>
    <property type="match status" value="1"/>
</dbReference>
<reference evidence="8 9" key="1">
    <citation type="submission" date="2020-08" db="EMBL/GenBank/DDBJ databases">
        <title>Genomic Encyclopedia of Type Strains, Phase IV (KMG-IV): sequencing the most valuable type-strain genomes for metagenomic binning, comparative biology and taxonomic classification.</title>
        <authorList>
            <person name="Goeker M."/>
        </authorList>
    </citation>
    <scope>NUCLEOTIDE SEQUENCE [LARGE SCALE GENOMIC DNA]</scope>
    <source>
        <strain evidence="8 9">DSM 24163</strain>
    </source>
</reference>
<dbReference type="PROSITE" id="PS51257">
    <property type="entry name" value="PROKAR_LIPOPROTEIN"/>
    <property type="match status" value="1"/>
</dbReference>
<evidence type="ECO:0000313" key="8">
    <source>
        <dbReference type="EMBL" id="MBB5209138.1"/>
    </source>
</evidence>
<evidence type="ECO:0000256" key="5">
    <source>
        <dbReference type="ARBA" id="ARBA00023139"/>
    </source>
</evidence>
<dbReference type="AlphaFoldDB" id="A0A7W8G1Q9"/>
<dbReference type="Pfam" id="PF04348">
    <property type="entry name" value="LppC"/>
    <property type="match status" value="2"/>
</dbReference>
<keyword evidence="4" id="KW-0472">Membrane</keyword>
<keyword evidence="2" id="KW-0133">Cell shape</keyword>
<evidence type="ECO:0000256" key="3">
    <source>
        <dbReference type="ARBA" id="ARBA00022984"/>
    </source>
</evidence>
<protein>
    <recommendedName>
        <fullName evidence="10">LppC family lipoprotein</fullName>
    </recommendedName>
</protein>
<dbReference type="GO" id="GO:0008360">
    <property type="term" value="P:regulation of cell shape"/>
    <property type="evidence" value="ECO:0007669"/>
    <property type="project" value="UniProtKB-KW"/>
</dbReference>
<evidence type="ECO:0000256" key="6">
    <source>
        <dbReference type="ARBA" id="ARBA00023237"/>
    </source>
</evidence>
<evidence type="ECO:0000256" key="1">
    <source>
        <dbReference type="ARBA" id="ARBA00022729"/>
    </source>
</evidence>
<evidence type="ECO:0000256" key="4">
    <source>
        <dbReference type="ARBA" id="ARBA00023136"/>
    </source>
</evidence>
<organism evidence="8 9">
    <name type="scientific">Chiayiivirga flava</name>
    <dbReference type="NCBI Taxonomy" id="659595"/>
    <lineage>
        <taxon>Bacteria</taxon>
        <taxon>Pseudomonadati</taxon>
        <taxon>Pseudomonadota</taxon>
        <taxon>Gammaproteobacteria</taxon>
        <taxon>Lysobacterales</taxon>
        <taxon>Lysobacteraceae</taxon>
        <taxon>Chiayiivirga</taxon>
    </lineage>
</organism>
<comment type="caution">
    <text evidence="8">The sequence shown here is derived from an EMBL/GenBank/DDBJ whole genome shotgun (WGS) entry which is preliminary data.</text>
</comment>
<dbReference type="GO" id="GO:0009252">
    <property type="term" value="P:peptidoglycan biosynthetic process"/>
    <property type="evidence" value="ECO:0007669"/>
    <property type="project" value="UniProtKB-KW"/>
</dbReference>
<dbReference type="RefSeq" id="WP_183961686.1">
    <property type="nucleotide sequence ID" value="NZ_JACHHP010000005.1"/>
</dbReference>
<dbReference type="SUPFAM" id="SSF53822">
    <property type="entry name" value="Periplasmic binding protein-like I"/>
    <property type="match status" value="1"/>
</dbReference>
<dbReference type="PANTHER" id="PTHR38038:SF1">
    <property type="entry name" value="PENICILLIN-BINDING PROTEIN ACTIVATOR LPOA"/>
    <property type="match status" value="1"/>
</dbReference>
<accession>A0A7W8G1Q9</accession>
<keyword evidence="7" id="KW-0449">Lipoprotein</keyword>